<feature type="region of interest" description="Disordered" evidence="1">
    <location>
        <begin position="478"/>
        <end position="507"/>
    </location>
</feature>
<dbReference type="OrthoDB" id="3247229at2759"/>
<reference evidence="3" key="1">
    <citation type="journal article" date="2014" name="Genome Announc.">
        <title>Draft genome sequence of the plant-pathogenic soil fungus Rhizoctonia solani anastomosis group 3 strain Rhs1AP.</title>
        <authorList>
            <person name="Cubeta M.A."/>
            <person name="Thomas E."/>
            <person name="Dean R.A."/>
            <person name="Jabaji S."/>
            <person name="Neate S.M."/>
            <person name="Tavantzis S."/>
            <person name="Toda T."/>
            <person name="Vilgalys R."/>
            <person name="Bharathan N."/>
            <person name="Fedorova-Abrams N."/>
            <person name="Pakala S.B."/>
            <person name="Pakala S.M."/>
            <person name="Zafar N."/>
            <person name="Joardar V."/>
            <person name="Losada L."/>
            <person name="Nierman W.C."/>
        </authorList>
    </citation>
    <scope>NUCLEOTIDE SEQUENCE [LARGE SCALE GENOMIC DNA]</scope>
    <source>
        <strain evidence="3">AG-3</strain>
    </source>
</reference>
<organism evidence="2 3">
    <name type="scientific">Rhizoctonia solani AG-3 Rhs1AP</name>
    <dbReference type="NCBI Taxonomy" id="1086054"/>
    <lineage>
        <taxon>Eukaryota</taxon>
        <taxon>Fungi</taxon>
        <taxon>Dikarya</taxon>
        <taxon>Basidiomycota</taxon>
        <taxon>Agaricomycotina</taxon>
        <taxon>Agaricomycetes</taxon>
        <taxon>Cantharellales</taxon>
        <taxon>Ceratobasidiaceae</taxon>
        <taxon>Rhizoctonia</taxon>
    </lineage>
</organism>
<evidence type="ECO:0000313" key="2">
    <source>
        <dbReference type="EMBL" id="EUC57542.1"/>
    </source>
</evidence>
<dbReference type="Proteomes" id="UP000030108">
    <property type="component" value="Unassembled WGS sequence"/>
</dbReference>
<dbReference type="InterPro" id="IPR022198">
    <property type="entry name" value="DUF3723"/>
</dbReference>
<comment type="caution">
    <text evidence="2">The sequence shown here is derived from an EMBL/GenBank/DDBJ whole genome shotgun (WGS) entry which is preliminary data.</text>
</comment>
<proteinExistence type="predicted"/>
<accession>X8J6L3</accession>
<feature type="compositionally biased region" description="Polar residues" evidence="1">
    <location>
        <begin position="418"/>
        <end position="435"/>
    </location>
</feature>
<gene>
    <name evidence="2" type="ORF">RSOL_224420</name>
</gene>
<evidence type="ECO:0000313" key="3">
    <source>
        <dbReference type="Proteomes" id="UP000030108"/>
    </source>
</evidence>
<sequence>MPNTNNRINAKDIILRAEELTQLGTFVAWATQIEPHPYQRPLNREWVEALKDSFMHDLDRSAHPIKAVLKNPMSADKVKQLVNTHSDPGSHPCLPKDLTIQVFDGQHRVAACELLADQTQHWWIVKIFHSTLETDYPAEFIGMIHIANNPVAILETSDALRLQGMYRLRTLWQEGKISKESYMARVSDFVHLDSACRNKSHPWHQLPGGAEGALDRLKQGPEAFGFATPLTKAAGNKWSLGERAFVPTVITSNIVTSKLEMMYLVTQHLIHIVAGQEVLQRYTSNKGLTDEDDHPLGIFNQVLGKRVLNKEGQVGNGALKIIVNIWSECQTLKQGLSDLDIDTPESTTVEDYQHLINTHEPWWKLLSLFKMPLFEQGLGIKLAKQFCFNSQGNVPSQLASMTGTIQPPIMEQPPSRGSIGSSKVGPTQHQSSHQMDSQLMNQVGIDLEHTAPYDGRKSQPDNIHQQKGFSDTATHLIQTSGGRAKNVEKSAGKKRHRSPAAYDADEDCSCDLSKTDVGHICLAKKISRGSGHQTLSTQILTLADRAGAMDREEACSTAELLDALNQVHGVLAVEVNEMLVGMLPVQARTAFEDMDEEPDANKN</sequence>
<dbReference type="Pfam" id="PF12520">
    <property type="entry name" value="DUF3723"/>
    <property type="match status" value="1"/>
</dbReference>
<evidence type="ECO:0000256" key="1">
    <source>
        <dbReference type="SAM" id="MobiDB-lite"/>
    </source>
</evidence>
<name>X8J6L3_9AGAM</name>
<protein>
    <submittedName>
        <fullName evidence="2">Uncharacterized protein</fullName>
    </submittedName>
</protein>
<dbReference type="AlphaFoldDB" id="X8J6L3"/>
<dbReference type="EMBL" id="JATN01000322">
    <property type="protein sequence ID" value="EUC57542.1"/>
    <property type="molecule type" value="Genomic_DNA"/>
</dbReference>
<feature type="region of interest" description="Disordered" evidence="1">
    <location>
        <begin position="411"/>
        <end position="435"/>
    </location>
</feature>
<feature type="non-terminal residue" evidence="2">
    <location>
        <position position="603"/>
    </location>
</feature>